<dbReference type="SUPFAM" id="SSF55486">
    <property type="entry name" value="Metalloproteases ('zincins'), catalytic domain"/>
    <property type="match status" value="1"/>
</dbReference>
<name>B1WYQ6_CROS5</name>
<evidence type="ECO:0000313" key="1">
    <source>
        <dbReference type="EMBL" id="ACB51073.1"/>
    </source>
</evidence>
<dbReference type="eggNOG" id="ENOG502Z9P2">
    <property type="taxonomic scope" value="Bacteria"/>
</dbReference>
<protein>
    <submittedName>
        <fullName evidence="1">Uncharacterized protein</fullName>
    </submittedName>
</protein>
<dbReference type="InterPro" id="IPR024079">
    <property type="entry name" value="MetalloPept_cat_dom_sf"/>
</dbReference>
<keyword evidence="2" id="KW-1185">Reference proteome</keyword>
<dbReference type="Gene3D" id="3.40.390.10">
    <property type="entry name" value="Collagenase (Catalytic Domain)"/>
    <property type="match status" value="1"/>
</dbReference>
<reference evidence="1 2" key="1">
    <citation type="journal article" date="2008" name="Proc. Natl. Acad. Sci. U.S.A.">
        <title>The genome of Cyanothece 51142, a unicellular diazotrophic cyanobacterium important in the marine nitrogen cycle.</title>
        <authorList>
            <person name="Welsh E.A."/>
            <person name="Liberton M."/>
            <person name="Stoeckel J."/>
            <person name="Loh T."/>
            <person name="Elvitigala T."/>
            <person name="Wang C."/>
            <person name="Wollam A."/>
            <person name="Fulton R.S."/>
            <person name="Clifton S.W."/>
            <person name="Jacobs J.M."/>
            <person name="Aurora R."/>
            <person name="Ghosh B.K."/>
            <person name="Sherman L.A."/>
            <person name="Smith R.D."/>
            <person name="Wilson R.K."/>
            <person name="Pakrasi H.B."/>
        </authorList>
    </citation>
    <scope>NUCLEOTIDE SEQUENCE [LARGE SCALE GENOMIC DNA]</scope>
    <source>
        <strain evidence="2">ATCC 51142 / BH68</strain>
    </source>
</reference>
<dbReference type="Proteomes" id="UP000001203">
    <property type="component" value="Chromosome circular"/>
</dbReference>
<dbReference type="AlphaFoldDB" id="B1WYQ6"/>
<dbReference type="EMBL" id="CP000806">
    <property type="protein sequence ID" value="ACB51073.1"/>
    <property type="molecule type" value="Genomic_DNA"/>
</dbReference>
<dbReference type="GO" id="GO:0008237">
    <property type="term" value="F:metallopeptidase activity"/>
    <property type="evidence" value="ECO:0007669"/>
    <property type="project" value="InterPro"/>
</dbReference>
<accession>B1WYQ6</accession>
<dbReference type="HOGENOM" id="CLU_356356_0_0_3"/>
<proteinExistence type="predicted"/>
<gene>
    <name evidence="1" type="ordered locus">cce_1723</name>
</gene>
<sequence length="677" mass="77164">MIMDSTISGLYQDTDNNSELRLDVDGYYPLMVASGKFNVNMATSIHWIADLTKTGSLSWEGGINYQNPVTVNFPFTRVNITVDSCKSISNPRVVVVFSGLEQSDITHVYHFTSPHFHTVEFEYDIAEGTEAVTSIETHAHPDRPATLANETLTIEKVYERAGFEVKVSPGTGSVISITGAASPGERFRDRSLWDDAEMHDAMQTFWSRFENQAQWSMWVFFAKLHEEGESLGGIMFDDIGPNHRQGTAMFNDSFIAQAPIGDGNAEAWVRRMRFWTAVHEMGHAFNLAHAWQKNIPNFGSSWVPLENSYDYLSFMNYPFLYETGNFSDGNTVNFFRRFEYRFSDDELRFMRHAPESFVQMGNANWFDNHGFENANVSPIPSLQLEIRVNRPQAIFEFLEPVSLELKLKNVSSQPQIVDSHILDDLDEMIIIIKKDKQSARQFIPYARHCWRSHNQVLRPGESIYKSLFISAGNNGWDLAEPGYYTLQMALEKGEEYILSNALRIRITPPKNYDEEFLAQDYFCEDVARILNFKGSLFLSKGNDILREISAQLSDRRVAIHAEVALETPMMRHFKQLVVPEGASNLQQAKISTHDPDVKQVKEKLSKALLDNKTTAAETLGNINFKASLDRLSDFLADMGEKHEAVKVQEDLLKTLSERGVKKRVLEACQAKKEKYQQ</sequence>
<evidence type="ECO:0000313" key="2">
    <source>
        <dbReference type="Proteomes" id="UP000001203"/>
    </source>
</evidence>
<organism evidence="1 2">
    <name type="scientific">Crocosphaera subtropica (strain ATCC 51142 / BH68)</name>
    <name type="common">Cyanothece sp. (strain ATCC 51142)</name>
    <dbReference type="NCBI Taxonomy" id="43989"/>
    <lineage>
        <taxon>Bacteria</taxon>
        <taxon>Bacillati</taxon>
        <taxon>Cyanobacteriota</taxon>
        <taxon>Cyanophyceae</taxon>
        <taxon>Oscillatoriophycideae</taxon>
        <taxon>Chroococcales</taxon>
        <taxon>Aphanothecaceae</taxon>
        <taxon>Crocosphaera</taxon>
        <taxon>Crocosphaera subtropica</taxon>
    </lineage>
</organism>
<dbReference type="KEGG" id="cyt:cce_1723"/>